<evidence type="ECO:0000313" key="7">
    <source>
        <dbReference type="EMBL" id="UVI39617.1"/>
    </source>
</evidence>
<protein>
    <submittedName>
        <fullName evidence="7">Efflux RND transporter periplasmic adaptor subunit</fullName>
    </submittedName>
</protein>
<dbReference type="Pfam" id="PF25917">
    <property type="entry name" value="BSH_RND"/>
    <property type="match status" value="1"/>
</dbReference>
<dbReference type="Pfam" id="PF25954">
    <property type="entry name" value="Beta-barrel_RND_2"/>
    <property type="match status" value="1"/>
</dbReference>
<evidence type="ECO:0000259" key="5">
    <source>
        <dbReference type="Pfam" id="PF25954"/>
    </source>
</evidence>
<evidence type="ECO:0000259" key="4">
    <source>
        <dbReference type="Pfam" id="PF25917"/>
    </source>
</evidence>
<proteinExistence type="inferred from homology"/>
<dbReference type="Gene3D" id="2.40.30.170">
    <property type="match status" value="1"/>
</dbReference>
<evidence type="ECO:0000256" key="3">
    <source>
        <dbReference type="SAM" id="SignalP"/>
    </source>
</evidence>
<dbReference type="Gene3D" id="1.10.287.470">
    <property type="entry name" value="Helix hairpin bin"/>
    <property type="match status" value="1"/>
</dbReference>
<feature type="compositionally biased region" description="Polar residues" evidence="2">
    <location>
        <begin position="359"/>
        <end position="370"/>
    </location>
</feature>
<keyword evidence="8" id="KW-1185">Reference proteome</keyword>
<dbReference type="InterPro" id="IPR058792">
    <property type="entry name" value="Beta-barrel_RND_2"/>
</dbReference>
<dbReference type="SUPFAM" id="SSF111369">
    <property type="entry name" value="HlyD-like secretion proteins"/>
    <property type="match status" value="1"/>
</dbReference>
<comment type="similarity">
    <text evidence="1">Belongs to the membrane fusion protein (MFP) (TC 8.A.1) family.</text>
</comment>
<dbReference type="InterPro" id="IPR058637">
    <property type="entry name" value="YknX-like_C"/>
</dbReference>
<sequence length="377" mass="40665">MAISNLRAIAASCTLALTIALAACSGEEAEPERAPIPVVAQNVRMMPETLEIEAIGTARAATSAEIFAESAGRVTSVLFTAGDFVREGQTLLRLDARQEQLAVDAAQVSVREADQLLGRYRRIEDTGAISESQIEAGETSLASARVALRQAQEELADRTVRAPFSGHVGLTEIDRGDQVNDTIPITRIDQRGTLFVDFPAPEAVFSNLRPGQAVAVRPFSDPSRTIDARVVTTDSRIAQESRDFVVRAAIPNADDQLRPGMSFRVVFSRAGETRPVVPEQAIVWGGEGSHIFVVRDGKAVRVPVTITARREGRVFVDGAVRRNDRVIVEGVQKVRDGQDIRLVRPRNAEPQRVRVEASAQGNRAGTNESGAGTGNGR</sequence>
<feature type="domain" description="YknX-like C-terminal permuted SH3-like" evidence="6">
    <location>
        <begin position="276"/>
        <end position="341"/>
    </location>
</feature>
<dbReference type="PANTHER" id="PTHR30469">
    <property type="entry name" value="MULTIDRUG RESISTANCE PROTEIN MDTA"/>
    <property type="match status" value="1"/>
</dbReference>
<feature type="region of interest" description="Disordered" evidence="2">
    <location>
        <begin position="347"/>
        <end position="377"/>
    </location>
</feature>
<feature type="signal peptide" evidence="3">
    <location>
        <begin position="1"/>
        <end position="22"/>
    </location>
</feature>
<dbReference type="InterPro" id="IPR058625">
    <property type="entry name" value="MdtA-like_BSH"/>
</dbReference>
<dbReference type="EMBL" id="CP092471">
    <property type="protein sequence ID" value="UVI39617.1"/>
    <property type="molecule type" value="Genomic_DNA"/>
</dbReference>
<organism evidence="7 8">
    <name type="scientific">Qipengyuania spongiae</name>
    <dbReference type="NCBI Taxonomy" id="2909673"/>
    <lineage>
        <taxon>Bacteria</taxon>
        <taxon>Pseudomonadati</taxon>
        <taxon>Pseudomonadota</taxon>
        <taxon>Alphaproteobacteria</taxon>
        <taxon>Sphingomonadales</taxon>
        <taxon>Erythrobacteraceae</taxon>
        <taxon>Qipengyuania</taxon>
    </lineage>
</organism>
<dbReference type="NCBIfam" id="TIGR01730">
    <property type="entry name" value="RND_mfp"/>
    <property type="match status" value="1"/>
</dbReference>
<feature type="chain" id="PRO_5045189470" evidence="3">
    <location>
        <begin position="23"/>
        <end position="377"/>
    </location>
</feature>
<dbReference type="Gene3D" id="2.40.50.100">
    <property type="match status" value="1"/>
</dbReference>
<name>A0ABY5SYK0_9SPHN</name>
<evidence type="ECO:0000313" key="8">
    <source>
        <dbReference type="Proteomes" id="UP001065265"/>
    </source>
</evidence>
<dbReference type="Pfam" id="PF25989">
    <property type="entry name" value="YknX_C"/>
    <property type="match status" value="1"/>
</dbReference>
<evidence type="ECO:0000256" key="1">
    <source>
        <dbReference type="ARBA" id="ARBA00009477"/>
    </source>
</evidence>
<feature type="domain" description="Multidrug resistance protein MdtA-like barrel-sandwich hybrid" evidence="4">
    <location>
        <begin position="64"/>
        <end position="180"/>
    </location>
</feature>
<keyword evidence="3" id="KW-0732">Signal</keyword>
<accession>A0ABY5SYK0</accession>
<dbReference type="InterPro" id="IPR006143">
    <property type="entry name" value="RND_pump_MFP"/>
</dbReference>
<evidence type="ECO:0000256" key="2">
    <source>
        <dbReference type="SAM" id="MobiDB-lite"/>
    </source>
</evidence>
<dbReference type="PANTHER" id="PTHR30469:SF11">
    <property type="entry name" value="BLL4320 PROTEIN"/>
    <property type="match status" value="1"/>
</dbReference>
<dbReference type="RefSeq" id="WP_265559163.1">
    <property type="nucleotide sequence ID" value="NZ_CP092471.1"/>
</dbReference>
<dbReference type="Proteomes" id="UP001065265">
    <property type="component" value="Chromosome"/>
</dbReference>
<dbReference type="Gene3D" id="2.40.420.20">
    <property type="match status" value="1"/>
</dbReference>
<feature type="domain" description="CusB-like beta-barrel" evidence="5">
    <location>
        <begin position="196"/>
        <end position="269"/>
    </location>
</feature>
<evidence type="ECO:0000259" key="6">
    <source>
        <dbReference type="Pfam" id="PF25989"/>
    </source>
</evidence>
<gene>
    <name evidence="7" type="ORF">L1F33_01235</name>
</gene>
<reference evidence="7" key="1">
    <citation type="submission" date="2022-02" db="EMBL/GenBank/DDBJ databases">
        <title>Qipengyuania spongiae sp. nov., isolated from marine sponge.</title>
        <authorList>
            <person name="Li Z."/>
            <person name="Zhang M."/>
        </authorList>
    </citation>
    <scope>NUCLEOTIDE SEQUENCE</scope>
    <source>
        <strain evidence="7">PHS-Z21</strain>
    </source>
</reference>